<dbReference type="EMBL" id="CAMXCT020006591">
    <property type="protein sequence ID" value="CAL1169937.1"/>
    <property type="molecule type" value="Genomic_DNA"/>
</dbReference>
<sequence>MDATSGIKTLLSAISTWEEAEELQVYEKFEKVLYKTTQRPDETTQSYVNRLAVAFNEVEGRAVRDFRAFIMLRQSALSVEDKKKVISMIGDTLSPEKVEGAMRQLSTRILMGQSDGKKKVYPLNHVEDEAEEAMVVQETEVYDEEATIQWLAEQGDEEALVVQDFEEQLIEVCQENSDLSMCFNSYTEARAKIRDKLRHRGFWPPRAGKGKMKGGKKGGRFESSFRRKNQSLADRIANSSCRRCGQKGHWKQECPLRSQDKEEVHYIMEEMNNEPEEEILHELPPGVNLMSTVEELFTSMTDQQRLRLNVPKIQQLALVIEFKQMTSAMPKTYAAASLDMALPFPEDQALTYMTEEEDQKIVRPPGIQNLRQWGTMILPEGKHKGKTFLETVEGDYQYSMWIVKHKNLTSDWTKSFQEFVKAWNQMTMSTTRTTALGASAKAKARPKTSEEWSDVEQELIVIPSDLKSEGKMGQNSKRGLATEPGDQMVIEVDQDRVNQLQAQIAVLQRELAKVNNKAKSLEQEVADLMALTIENVRNSSRPSSGTGAQGKLNLLEIYCEEDSQLVRVANMYGLAARRFTIKDGDLSTPEGQKRLWKIVEEQQPDHIWASPECRFWGNFSRWFGEQYGPAKSWKDLFKMAEMSITVFGSDKGDDPNDASLGKSLGEGDRSAKMEGTETMPSLDIMMPDASTGEMREVAAPDVETAQPSNLKADQALENTWISWAGPPQQVYTDPAREYTSEKFLVKLQEYGIQVKTTARDSHWQLGRTEIHGSIIKRMLERMDAEVPINTSDEFREGLVQAFCAKNALSRVKGYTPEQAVLGISRKLPASITSDSQQASHLLAAGETCESDQFRQSLERRSRARRAFIEADNCNSLRRAMLRRSRPLREPYEEGDWVLYWRRKGGNLRRLRGQWHGPARVVMLEGRNICWLVHANKLIRASPEQLRKKRVEVKLKDLGEEDQLRFAAAKDKELKAWLSHKTVQKVAQGKIPDHAIMRCRWLLSWKGANGDEPPGELALNGKRAKARLEVIGYEDPDIDSVKNDAPTLTKDGRQLVLQQVSSFRWPLISFDISTAFLHGRGDGRNLGLHPTPEIQEALEMGPTDQCALNGGAYGRVDAPFLWFCEIRDELLSQGCKQHPLDPCVFTYGETDKNGDYHPCGSIGLHVDDGIGGGNEAFMNMLSRVEKRFKFGSFETGEFKYTGIHFKQWDDGSIEFDQIDYIEKIAPINIGKSRRSEPSCEVTPEERSMLRSLIGALQYAAVHSRPDLSAKVGELQSNVTKAKVEDMIIANKVLHEAKVHKVSLMVLPIHPTRVTFCAFSDASFMSTKTSVAHQGTIIFATTPELLGNQKAVVAPVAWTSKKVPRVVRSTLSAEAAALSNSVDRLLWLRMIWAWLLNPECEWSDPEKVLEDQTRAAIVTDCRSMYDILTRTAIPSCSEHRTTIECLLIRERLKSNCDIRWVTSQAMLADCLTKVMEATALRQCLVSGKYSLFDEKEILKSRADSRQRLQWIKDQGQAGPNVSTSKNEEATVETNFKVDVQTNEKPRDFWQTGPGEQIRRIHVIPRKNRFVPIGVTECPVDIRDFRAVRETRVKGGTVEYDFWTGFIHVANIRPFRSALSREGGQRSHLGATEVRRKGVSKGLTFAIYIYIIMYIYIT</sequence>
<dbReference type="GO" id="GO:0003676">
    <property type="term" value="F:nucleic acid binding"/>
    <property type="evidence" value="ECO:0007669"/>
    <property type="project" value="InterPro"/>
</dbReference>
<dbReference type="InterPro" id="IPR036397">
    <property type="entry name" value="RNaseH_sf"/>
</dbReference>
<organism evidence="6">
    <name type="scientific">Cladocopium goreaui</name>
    <dbReference type="NCBI Taxonomy" id="2562237"/>
    <lineage>
        <taxon>Eukaryota</taxon>
        <taxon>Sar</taxon>
        <taxon>Alveolata</taxon>
        <taxon>Dinophyceae</taxon>
        <taxon>Suessiales</taxon>
        <taxon>Symbiodiniaceae</taxon>
        <taxon>Cladocopium</taxon>
    </lineage>
</organism>
<dbReference type="InterPro" id="IPR013103">
    <property type="entry name" value="RVT_2"/>
</dbReference>
<dbReference type="GO" id="GO:0008270">
    <property type="term" value="F:zinc ion binding"/>
    <property type="evidence" value="ECO:0007669"/>
    <property type="project" value="UniProtKB-KW"/>
</dbReference>
<dbReference type="GO" id="GO:0015074">
    <property type="term" value="P:DNA integration"/>
    <property type="evidence" value="ECO:0007669"/>
    <property type="project" value="InterPro"/>
</dbReference>
<feature type="domain" description="Integrase catalytic" evidence="5">
    <location>
        <begin position="651"/>
        <end position="824"/>
    </location>
</feature>
<dbReference type="Proteomes" id="UP001152797">
    <property type="component" value="Unassembled WGS sequence"/>
</dbReference>
<dbReference type="SUPFAM" id="SSF57756">
    <property type="entry name" value="Retrovirus zinc finger-like domains"/>
    <property type="match status" value="1"/>
</dbReference>
<dbReference type="OrthoDB" id="1712839at2759"/>
<feature type="region of interest" description="Disordered" evidence="3">
    <location>
        <begin position="648"/>
        <end position="677"/>
    </location>
</feature>
<dbReference type="InterPro" id="IPR036875">
    <property type="entry name" value="Znf_CCHC_sf"/>
</dbReference>
<dbReference type="InterPro" id="IPR001584">
    <property type="entry name" value="Integrase_cat-core"/>
</dbReference>
<dbReference type="SMART" id="SM00343">
    <property type="entry name" value="ZnF_C2HC"/>
    <property type="match status" value="1"/>
</dbReference>
<feature type="compositionally biased region" description="Basic and acidic residues" evidence="3">
    <location>
        <begin position="665"/>
        <end position="675"/>
    </location>
</feature>
<dbReference type="SUPFAM" id="SSF53098">
    <property type="entry name" value="Ribonuclease H-like"/>
    <property type="match status" value="1"/>
</dbReference>
<dbReference type="EMBL" id="CAMXCT030006591">
    <property type="protein sequence ID" value="CAL4803874.1"/>
    <property type="molecule type" value="Genomic_DNA"/>
</dbReference>
<evidence type="ECO:0000259" key="5">
    <source>
        <dbReference type="PROSITE" id="PS50994"/>
    </source>
</evidence>
<dbReference type="EMBL" id="CAMXCT010006591">
    <property type="protein sequence ID" value="CAI4016562.1"/>
    <property type="molecule type" value="Genomic_DNA"/>
</dbReference>
<protein>
    <submittedName>
        <fullName evidence="8">Retrovirus-related Pol polyprotein from transposon RE1 (Retro element 1) (AtRE1)</fullName>
    </submittedName>
</protein>
<dbReference type="Gene3D" id="4.10.60.10">
    <property type="entry name" value="Zinc finger, CCHC-type"/>
    <property type="match status" value="1"/>
</dbReference>
<dbReference type="InterPro" id="IPR012337">
    <property type="entry name" value="RNaseH-like_sf"/>
</dbReference>
<dbReference type="PROSITE" id="PS50158">
    <property type="entry name" value="ZF_CCHC"/>
    <property type="match status" value="1"/>
</dbReference>
<dbReference type="Pfam" id="PF00098">
    <property type="entry name" value="zf-CCHC"/>
    <property type="match status" value="1"/>
</dbReference>
<dbReference type="InterPro" id="IPR001878">
    <property type="entry name" value="Znf_CCHC"/>
</dbReference>
<evidence type="ECO:0000313" key="6">
    <source>
        <dbReference type="EMBL" id="CAI4016562.1"/>
    </source>
</evidence>
<evidence type="ECO:0000313" key="7">
    <source>
        <dbReference type="EMBL" id="CAL1169937.1"/>
    </source>
</evidence>
<gene>
    <name evidence="6" type="ORF">C1SCF055_LOCUS41291</name>
</gene>
<evidence type="ECO:0000256" key="1">
    <source>
        <dbReference type="PROSITE-ProRule" id="PRU00047"/>
    </source>
</evidence>
<keyword evidence="2" id="KW-0175">Coiled coil</keyword>
<name>A0A9P1DW85_9DINO</name>
<reference evidence="6" key="1">
    <citation type="submission" date="2022-10" db="EMBL/GenBank/DDBJ databases">
        <authorList>
            <person name="Chen Y."/>
            <person name="Dougan E. K."/>
            <person name="Chan C."/>
            <person name="Rhodes N."/>
            <person name="Thang M."/>
        </authorList>
    </citation>
    <scope>NUCLEOTIDE SEQUENCE</scope>
</reference>
<feature type="domain" description="CCHC-type" evidence="4">
    <location>
        <begin position="241"/>
        <end position="255"/>
    </location>
</feature>
<dbReference type="PROSITE" id="PS50994">
    <property type="entry name" value="INTEGRASE"/>
    <property type="match status" value="1"/>
</dbReference>
<keyword evidence="9" id="KW-1185">Reference proteome</keyword>
<keyword evidence="1" id="KW-0863">Zinc-finger</keyword>
<evidence type="ECO:0000256" key="3">
    <source>
        <dbReference type="SAM" id="MobiDB-lite"/>
    </source>
</evidence>
<keyword evidence="1" id="KW-0862">Zinc</keyword>
<feature type="coiled-coil region" evidence="2">
    <location>
        <begin position="490"/>
        <end position="531"/>
    </location>
</feature>
<evidence type="ECO:0000313" key="9">
    <source>
        <dbReference type="Proteomes" id="UP001152797"/>
    </source>
</evidence>
<keyword evidence="1" id="KW-0479">Metal-binding</keyword>
<proteinExistence type="predicted"/>
<evidence type="ECO:0000256" key="2">
    <source>
        <dbReference type="SAM" id="Coils"/>
    </source>
</evidence>
<evidence type="ECO:0000259" key="4">
    <source>
        <dbReference type="PROSITE" id="PS50158"/>
    </source>
</evidence>
<evidence type="ECO:0000313" key="8">
    <source>
        <dbReference type="EMBL" id="CAL4803874.1"/>
    </source>
</evidence>
<dbReference type="Pfam" id="PF07727">
    <property type="entry name" value="RVT_2"/>
    <property type="match status" value="1"/>
</dbReference>
<reference evidence="7" key="2">
    <citation type="submission" date="2024-04" db="EMBL/GenBank/DDBJ databases">
        <authorList>
            <person name="Chen Y."/>
            <person name="Shah S."/>
            <person name="Dougan E. K."/>
            <person name="Thang M."/>
            <person name="Chan C."/>
        </authorList>
    </citation>
    <scope>NUCLEOTIDE SEQUENCE [LARGE SCALE GENOMIC DNA]</scope>
</reference>
<dbReference type="Gene3D" id="3.30.420.10">
    <property type="entry name" value="Ribonuclease H-like superfamily/Ribonuclease H"/>
    <property type="match status" value="1"/>
</dbReference>
<accession>A0A9P1DW85</accession>
<comment type="caution">
    <text evidence="6">The sequence shown here is derived from an EMBL/GenBank/DDBJ whole genome shotgun (WGS) entry which is preliminary data.</text>
</comment>